<feature type="domain" description="Ribosome maturation factor RimP N-terminal" evidence="5">
    <location>
        <begin position="14"/>
        <end position="91"/>
    </location>
</feature>
<dbReference type="HOGENOM" id="CLU_070525_3_0_11"/>
<dbReference type="STRING" id="396014.BF93_18720"/>
<dbReference type="AlphaFoldDB" id="Z9JTW2"/>
<name>Z9JTW2_9MICO</name>
<evidence type="ECO:0000256" key="2">
    <source>
        <dbReference type="ARBA" id="ARBA00022517"/>
    </source>
</evidence>
<dbReference type="GO" id="GO:0000028">
    <property type="term" value="P:ribosomal small subunit assembly"/>
    <property type="evidence" value="ECO:0007669"/>
    <property type="project" value="TreeGrafter"/>
</dbReference>
<evidence type="ECO:0000313" key="7">
    <source>
        <dbReference type="Proteomes" id="UP000023067"/>
    </source>
</evidence>
<dbReference type="OrthoDB" id="9805006at2"/>
<comment type="subcellular location">
    <subcellularLocation>
        <location evidence="3">Cytoplasm</location>
    </subcellularLocation>
</comment>
<organism evidence="6 7">
    <name type="scientific">Brachybacterium phenoliresistens</name>
    <dbReference type="NCBI Taxonomy" id="396014"/>
    <lineage>
        <taxon>Bacteria</taxon>
        <taxon>Bacillati</taxon>
        <taxon>Actinomycetota</taxon>
        <taxon>Actinomycetes</taxon>
        <taxon>Micrococcales</taxon>
        <taxon>Dermabacteraceae</taxon>
        <taxon>Brachybacterium</taxon>
    </lineage>
</organism>
<dbReference type="GO" id="GO:0006412">
    <property type="term" value="P:translation"/>
    <property type="evidence" value="ECO:0007669"/>
    <property type="project" value="TreeGrafter"/>
</dbReference>
<dbReference type="Gene3D" id="3.30.300.70">
    <property type="entry name" value="RimP-like superfamily, N-terminal"/>
    <property type="match status" value="1"/>
</dbReference>
<comment type="caution">
    <text evidence="6">The sequence shown here is derived from an EMBL/GenBank/DDBJ whole genome shotgun (WGS) entry which is preliminary data.</text>
</comment>
<evidence type="ECO:0000256" key="3">
    <source>
        <dbReference type="HAMAP-Rule" id="MF_01077"/>
    </source>
</evidence>
<dbReference type="PANTHER" id="PTHR33867:SF1">
    <property type="entry name" value="RIBOSOME MATURATION FACTOR RIMP"/>
    <property type="match status" value="1"/>
</dbReference>
<dbReference type="Proteomes" id="UP000023067">
    <property type="component" value="Unassembled WGS sequence"/>
</dbReference>
<dbReference type="InterPro" id="IPR003728">
    <property type="entry name" value="Ribosome_maturation_RimP"/>
</dbReference>
<dbReference type="eggNOG" id="COG0779">
    <property type="taxonomic scope" value="Bacteria"/>
</dbReference>
<dbReference type="SUPFAM" id="SSF75420">
    <property type="entry name" value="YhbC-like, N-terminal domain"/>
    <property type="match status" value="1"/>
</dbReference>
<gene>
    <name evidence="3" type="primary">rimP</name>
    <name evidence="6" type="ORF">BF93_18720</name>
</gene>
<keyword evidence="2 3" id="KW-0690">Ribosome biogenesis</keyword>
<dbReference type="RefSeq" id="WP_051486827.1">
    <property type="nucleotide sequence ID" value="NZ_BAAAOW010000002.1"/>
</dbReference>
<dbReference type="Pfam" id="PF02576">
    <property type="entry name" value="RimP_N"/>
    <property type="match status" value="1"/>
</dbReference>
<reference evidence="6 7" key="1">
    <citation type="submission" date="2014-02" db="EMBL/GenBank/DDBJ databases">
        <title>Genome sequence of Brachybacterium phenoliresistens strain W13A50.</title>
        <authorList>
            <person name="Wang X."/>
        </authorList>
    </citation>
    <scope>NUCLEOTIDE SEQUENCE [LARGE SCALE GENOMIC DNA]</scope>
    <source>
        <strain evidence="6 7">W13A50</strain>
    </source>
</reference>
<evidence type="ECO:0000259" key="5">
    <source>
        <dbReference type="Pfam" id="PF02576"/>
    </source>
</evidence>
<dbReference type="InterPro" id="IPR028989">
    <property type="entry name" value="RimP_N"/>
</dbReference>
<dbReference type="InterPro" id="IPR035956">
    <property type="entry name" value="RimP_N_sf"/>
</dbReference>
<comment type="function">
    <text evidence="3">Required for maturation of 30S ribosomal subunits.</text>
</comment>
<sequence length="191" mass="20814">MTDEHMPAALDGPISSILARHELVLEELSLRTRGGTTEIRVVVDLPEDRIGSADLDTVADASREISALLDEDESLIGPGPSVLEVTTPGAERVLSEPRHFRRARTRLVRLVRTDGTELLARLEDVDGDVLRLRPQRPLDSRGRPQRLPAGTPEVLDLPIADVESARVEIEFSAPPGDAHGATSTDTPTKER</sequence>
<comment type="similarity">
    <text evidence="3">Belongs to the RimP family.</text>
</comment>
<feature type="region of interest" description="Disordered" evidence="4">
    <location>
        <begin position="135"/>
        <end position="155"/>
    </location>
</feature>
<dbReference type="PANTHER" id="PTHR33867">
    <property type="entry name" value="RIBOSOME MATURATION FACTOR RIMP"/>
    <property type="match status" value="1"/>
</dbReference>
<dbReference type="EMBL" id="JDYK01000009">
    <property type="protein sequence ID" value="EWS81202.1"/>
    <property type="molecule type" value="Genomic_DNA"/>
</dbReference>
<keyword evidence="7" id="KW-1185">Reference proteome</keyword>
<keyword evidence="1 3" id="KW-0963">Cytoplasm</keyword>
<feature type="compositionally biased region" description="Polar residues" evidence="4">
    <location>
        <begin position="181"/>
        <end position="191"/>
    </location>
</feature>
<evidence type="ECO:0000313" key="6">
    <source>
        <dbReference type="EMBL" id="EWS81202.1"/>
    </source>
</evidence>
<feature type="region of interest" description="Disordered" evidence="4">
    <location>
        <begin position="169"/>
        <end position="191"/>
    </location>
</feature>
<accession>Z9JTW2</accession>
<proteinExistence type="inferred from homology"/>
<evidence type="ECO:0000256" key="1">
    <source>
        <dbReference type="ARBA" id="ARBA00022490"/>
    </source>
</evidence>
<dbReference type="HAMAP" id="MF_01077">
    <property type="entry name" value="RimP"/>
    <property type="match status" value="1"/>
</dbReference>
<evidence type="ECO:0000256" key="4">
    <source>
        <dbReference type="SAM" id="MobiDB-lite"/>
    </source>
</evidence>
<dbReference type="GO" id="GO:0005829">
    <property type="term" value="C:cytosol"/>
    <property type="evidence" value="ECO:0007669"/>
    <property type="project" value="TreeGrafter"/>
</dbReference>
<protein>
    <recommendedName>
        <fullName evidence="3">Ribosome maturation factor RimP</fullName>
    </recommendedName>
</protein>
<dbReference type="PATRIC" id="fig|396014.3.peg.2079"/>